<organism evidence="2 3">
    <name type="scientific">Caulobacter rhizosphaerae</name>
    <dbReference type="NCBI Taxonomy" id="2010972"/>
    <lineage>
        <taxon>Bacteria</taxon>
        <taxon>Pseudomonadati</taxon>
        <taxon>Pseudomonadota</taxon>
        <taxon>Alphaproteobacteria</taxon>
        <taxon>Caulobacterales</taxon>
        <taxon>Caulobacteraceae</taxon>
        <taxon>Caulobacter</taxon>
    </lineage>
</organism>
<protein>
    <submittedName>
        <fullName evidence="2">Uncharacterized protein</fullName>
    </submittedName>
</protein>
<sequence>MTLNPGAAPAEAQGFRRNAQTKVARAVNTPATADRMIGN</sequence>
<accession>A0ABU1N7B4</accession>
<keyword evidence="3" id="KW-1185">Reference proteome</keyword>
<dbReference type="EMBL" id="JAVDRL010000016">
    <property type="protein sequence ID" value="MDR6533925.1"/>
    <property type="molecule type" value="Genomic_DNA"/>
</dbReference>
<name>A0ABU1N7B4_9CAUL</name>
<gene>
    <name evidence="2" type="ORF">J2800_004695</name>
</gene>
<proteinExistence type="predicted"/>
<dbReference type="Proteomes" id="UP001262754">
    <property type="component" value="Unassembled WGS sequence"/>
</dbReference>
<reference evidence="2 3" key="1">
    <citation type="submission" date="2023-07" db="EMBL/GenBank/DDBJ databases">
        <title>Sorghum-associated microbial communities from plants grown in Nebraska, USA.</title>
        <authorList>
            <person name="Schachtman D."/>
        </authorList>
    </citation>
    <scope>NUCLEOTIDE SEQUENCE [LARGE SCALE GENOMIC DNA]</scope>
    <source>
        <strain evidence="2 3">DS2154</strain>
    </source>
</reference>
<feature type="region of interest" description="Disordered" evidence="1">
    <location>
        <begin position="1"/>
        <end position="39"/>
    </location>
</feature>
<evidence type="ECO:0000313" key="2">
    <source>
        <dbReference type="EMBL" id="MDR6533925.1"/>
    </source>
</evidence>
<evidence type="ECO:0000256" key="1">
    <source>
        <dbReference type="SAM" id="MobiDB-lite"/>
    </source>
</evidence>
<evidence type="ECO:0000313" key="3">
    <source>
        <dbReference type="Proteomes" id="UP001262754"/>
    </source>
</evidence>
<comment type="caution">
    <text evidence="2">The sequence shown here is derived from an EMBL/GenBank/DDBJ whole genome shotgun (WGS) entry which is preliminary data.</text>
</comment>